<dbReference type="EMBL" id="DS499594">
    <property type="protein sequence ID" value="EDP55845.1"/>
    <property type="molecule type" value="Genomic_DNA"/>
</dbReference>
<evidence type="ECO:0000313" key="1">
    <source>
        <dbReference type="EMBL" id="EDP55845.1"/>
    </source>
</evidence>
<evidence type="ECO:0000313" key="2">
    <source>
        <dbReference type="Proteomes" id="UP000001699"/>
    </source>
</evidence>
<keyword evidence="2" id="KW-1185">Reference proteome</keyword>
<dbReference type="AlphaFoldDB" id="B0XNT5"/>
<dbReference type="Proteomes" id="UP000001699">
    <property type="component" value="Unassembled WGS sequence"/>
</dbReference>
<gene>
    <name evidence="1" type="ORF">AFUB_005440</name>
</gene>
<dbReference type="VEuPathDB" id="FungiDB:AFUB_005440"/>
<accession>B0XNT5</accession>
<name>B0XNT5_ASPFC</name>
<sequence length="141" mass="14940">MVPRAILVGTPRAWKNEVLPGSIPVLPAGTQTSAGAMAPARAGAATRLARILVLTSFRSPLQTLVLRVVGDEALDGTANLDFMDDQTYHSVLTHQDDGLATESETDLVHLLRADIVDTDNEDGLVLIEKALELIEVSGLGS</sequence>
<proteinExistence type="predicted"/>
<protein>
    <submittedName>
        <fullName evidence="1">Uncharacterized protein</fullName>
    </submittedName>
</protein>
<organism evidence="1 2">
    <name type="scientific">Aspergillus fumigatus (strain CBS 144.89 / FGSC A1163 / CEA10)</name>
    <name type="common">Neosartorya fumigata</name>
    <dbReference type="NCBI Taxonomy" id="451804"/>
    <lineage>
        <taxon>Eukaryota</taxon>
        <taxon>Fungi</taxon>
        <taxon>Dikarya</taxon>
        <taxon>Ascomycota</taxon>
        <taxon>Pezizomycotina</taxon>
        <taxon>Eurotiomycetes</taxon>
        <taxon>Eurotiomycetidae</taxon>
        <taxon>Eurotiales</taxon>
        <taxon>Aspergillaceae</taxon>
        <taxon>Aspergillus</taxon>
        <taxon>Aspergillus subgen. Fumigati</taxon>
    </lineage>
</organism>
<reference evidence="1 2" key="1">
    <citation type="journal article" date="2008" name="PLoS Genet.">
        <title>Genomic islands in the pathogenic filamentous fungus Aspergillus fumigatus.</title>
        <authorList>
            <person name="Fedorova N.D."/>
            <person name="Khaldi N."/>
            <person name="Joardar V.S."/>
            <person name="Maiti R."/>
            <person name="Amedeo P."/>
            <person name="Anderson M.J."/>
            <person name="Crabtree J."/>
            <person name="Silva J.C."/>
            <person name="Badger J.H."/>
            <person name="Albarraq A."/>
            <person name="Angiuoli S."/>
            <person name="Bussey H."/>
            <person name="Bowyer P."/>
            <person name="Cotty P.J."/>
            <person name="Dyer P.S."/>
            <person name="Egan A."/>
            <person name="Galens K."/>
            <person name="Fraser-Liggett C.M."/>
            <person name="Haas B.J."/>
            <person name="Inman J.M."/>
            <person name="Kent R."/>
            <person name="Lemieux S."/>
            <person name="Malavazi I."/>
            <person name="Orvis J."/>
            <person name="Roemer T."/>
            <person name="Ronning C.M."/>
            <person name="Sundaram J.P."/>
            <person name="Sutton G."/>
            <person name="Turner G."/>
            <person name="Venter J.C."/>
            <person name="White O.R."/>
            <person name="Whitty B.R."/>
            <person name="Youngman P."/>
            <person name="Wolfe K.H."/>
            <person name="Goldman G.H."/>
            <person name="Wortman J.R."/>
            <person name="Jiang B."/>
            <person name="Denning D.W."/>
            <person name="Nierman W.C."/>
        </authorList>
    </citation>
    <scope>NUCLEOTIDE SEQUENCE [LARGE SCALE GENOMIC DNA]</scope>
    <source>
        <strain evidence="2">CBS 144.89 / FGSC A1163 / CEA10</strain>
    </source>
</reference>
<dbReference type="HOGENOM" id="CLU_1824859_0_0_1"/>